<dbReference type="SUPFAM" id="SSF55048">
    <property type="entry name" value="Probable ACP-binding domain of malonyl-CoA ACP transacylase"/>
    <property type="match status" value="1"/>
</dbReference>
<dbReference type="InterPro" id="IPR018201">
    <property type="entry name" value="Ketoacyl_synth_AS"/>
</dbReference>
<evidence type="ECO:0000313" key="10">
    <source>
        <dbReference type="EMBL" id="RKN41163.1"/>
    </source>
</evidence>
<organism evidence="10 11">
    <name type="scientific">Streptomyces hoynatensis</name>
    <dbReference type="NCBI Taxonomy" id="1141874"/>
    <lineage>
        <taxon>Bacteria</taxon>
        <taxon>Bacillati</taxon>
        <taxon>Actinomycetota</taxon>
        <taxon>Actinomycetes</taxon>
        <taxon>Kitasatosporales</taxon>
        <taxon>Streptomycetaceae</taxon>
        <taxon>Streptomyces</taxon>
    </lineage>
</organism>
<dbReference type="Proteomes" id="UP000272474">
    <property type="component" value="Unassembled WGS sequence"/>
</dbReference>
<feature type="domain" description="Ketosynthase family 3 (KS3)" evidence="9">
    <location>
        <begin position="1085"/>
        <end position="1505"/>
    </location>
</feature>
<dbReference type="InterPro" id="IPR016035">
    <property type="entry name" value="Acyl_Trfase/lysoPLipase"/>
</dbReference>
<keyword evidence="5" id="KW-0511">Multifunctional enzyme</keyword>
<dbReference type="NCBIfam" id="NF045894">
    <property type="entry name" value="PKS_plus_SDR"/>
    <property type="match status" value="1"/>
</dbReference>
<dbReference type="SMART" id="SM00823">
    <property type="entry name" value="PKS_PP"/>
    <property type="match status" value="2"/>
</dbReference>
<dbReference type="Pfam" id="PF18369">
    <property type="entry name" value="PKS_DE"/>
    <property type="match status" value="1"/>
</dbReference>
<dbReference type="InterPro" id="IPR020806">
    <property type="entry name" value="PKS_PP-bd"/>
</dbReference>
<dbReference type="InterPro" id="IPR014031">
    <property type="entry name" value="Ketoacyl_synth_C"/>
</dbReference>
<dbReference type="Pfam" id="PF00550">
    <property type="entry name" value="PP-binding"/>
    <property type="match status" value="2"/>
</dbReference>
<dbReference type="InterPro" id="IPR014043">
    <property type="entry name" value="Acyl_transferase_dom"/>
</dbReference>
<dbReference type="PANTHER" id="PTHR43775:SF51">
    <property type="entry name" value="INACTIVE PHENOLPHTHIOCEROL SYNTHESIS POLYKETIDE SYNTHASE TYPE I PKS1-RELATED"/>
    <property type="match status" value="1"/>
</dbReference>
<dbReference type="InterPro" id="IPR009081">
    <property type="entry name" value="PP-bd_ACP"/>
</dbReference>
<evidence type="ECO:0000256" key="3">
    <source>
        <dbReference type="ARBA" id="ARBA00022679"/>
    </source>
</evidence>
<dbReference type="InterPro" id="IPR016039">
    <property type="entry name" value="Thiolase-like"/>
</dbReference>
<dbReference type="FunFam" id="1.10.1200.10:FF:000007">
    <property type="entry name" value="Probable polyketide synthase pks17"/>
    <property type="match status" value="1"/>
</dbReference>
<dbReference type="PROSITE" id="PS50075">
    <property type="entry name" value="CARRIER"/>
    <property type="match status" value="2"/>
</dbReference>
<evidence type="ECO:0000256" key="7">
    <source>
        <dbReference type="SAM" id="MobiDB-lite"/>
    </source>
</evidence>
<dbReference type="RefSeq" id="WP_120680038.1">
    <property type="nucleotide sequence ID" value="NZ_RBAL01000008.1"/>
</dbReference>
<feature type="domain" description="Carrier" evidence="8">
    <location>
        <begin position="993"/>
        <end position="1068"/>
    </location>
</feature>
<dbReference type="Gene3D" id="3.30.300.30">
    <property type="match status" value="1"/>
</dbReference>
<evidence type="ECO:0000259" key="8">
    <source>
        <dbReference type="PROSITE" id="PS50075"/>
    </source>
</evidence>
<dbReference type="InterPro" id="IPR013968">
    <property type="entry name" value="PKS_KR"/>
</dbReference>
<dbReference type="Pfam" id="PF00501">
    <property type="entry name" value="AMP-binding"/>
    <property type="match status" value="1"/>
</dbReference>
<keyword evidence="11" id="KW-1185">Reference proteome</keyword>
<dbReference type="GO" id="GO:0005835">
    <property type="term" value="C:fatty acid synthase complex"/>
    <property type="evidence" value="ECO:0007669"/>
    <property type="project" value="InterPro"/>
</dbReference>
<dbReference type="PROSITE" id="PS00606">
    <property type="entry name" value="KS3_1"/>
    <property type="match status" value="1"/>
</dbReference>
<dbReference type="PANTHER" id="PTHR43775">
    <property type="entry name" value="FATTY ACID SYNTHASE"/>
    <property type="match status" value="1"/>
</dbReference>
<evidence type="ECO:0000256" key="5">
    <source>
        <dbReference type="ARBA" id="ARBA00023268"/>
    </source>
</evidence>
<dbReference type="SUPFAM" id="SSF47336">
    <property type="entry name" value="ACP-like"/>
    <property type="match status" value="2"/>
</dbReference>
<dbReference type="InterPro" id="IPR050091">
    <property type="entry name" value="PKS_NRPS_Biosynth_Enz"/>
</dbReference>
<dbReference type="SMART" id="SM00822">
    <property type="entry name" value="PKS_KR"/>
    <property type="match status" value="2"/>
</dbReference>
<dbReference type="SMART" id="SM00825">
    <property type="entry name" value="PKS_KS"/>
    <property type="match status" value="1"/>
</dbReference>
<dbReference type="SMART" id="SM00827">
    <property type="entry name" value="PKS_AT"/>
    <property type="match status" value="1"/>
</dbReference>
<evidence type="ECO:0000259" key="9">
    <source>
        <dbReference type="PROSITE" id="PS52004"/>
    </source>
</evidence>
<dbReference type="InterPro" id="IPR036736">
    <property type="entry name" value="ACP-like_sf"/>
</dbReference>
<evidence type="ECO:0000256" key="4">
    <source>
        <dbReference type="ARBA" id="ARBA00023194"/>
    </source>
</evidence>
<dbReference type="GO" id="GO:0006633">
    <property type="term" value="P:fatty acid biosynthetic process"/>
    <property type="evidence" value="ECO:0007669"/>
    <property type="project" value="InterPro"/>
</dbReference>
<dbReference type="Gene3D" id="3.30.70.3290">
    <property type="match status" value="1"/>
</dbReference>
<dbReference type="Pfam" id="PF02801">
    <property type="entry name" value="Ketoacyl-synt_C"/>
    <property type="match status" value="1"/>
</dbReference>
<dbReference type="InterPro" id="IPR042099">
    <property type="entry name" value="ANL_N_sf"/>
</dbReference>
<dbReference type="InterPro" id="IPR020841">
    <property type="entry name" value="PKS_Beta-ketoAc_synthase_dom"/>
</dbReference>
<dbReference type="SUPFAM" id="SSF52151">
    <property type="entry name" value="FabD/lysophospholipase-like"/>
    <property type="match status" value="1"/>
</dbReference>
<dbReference type="Gene3D" id="3.40.366.10">
    <property type="entry name" value="Malonyl-Coenzyme A Acyl Carrier Protein, domain 2"/>
    <property type="match status" value="1"/>
</dbReference>
<dbReference type="PRINTS" id="PR01483">
    <property type="entry name" value="FASYNTHASE"/>
</dbReference>
<dbReference type="OrthoDB" id="9778690at2"/>
<dbReference type="EMBL" id="RBAL01000008">
    <property type="protein sequence ID" value="RKN41163.1"/>
    <property type="molecule type" value="Genomic_DNA"/>
</dbReference>
<dbReference type="InterPro" id="IPR016036">
    <property type="entry name" value="Malonyl_transacylase_ACP-bd"/>
</dbReference>
<feature type="region of interest" description="Disordered" evidence="7">
    <location>
        <begin position="574"/>
        <end position="594"/>
    </location>
</feature>
<keyword evidence="4" id="KW-0045">Antibiotic biosynthesis</keyword>
<dbReference type="InterPro" id="IPR014030">
    <property type="entry name" value="Ketoacyl_synth_N"/>
</dbReference>
<comment type="caution">
    <text evidence="10">The sequence shown here is derived from an EMBL/GenBank/DDBJ whole genome shotgun (WGS) entry which is preliminary data.</text>
</comment>
<dbReference type="Pfam" id="PF00698">
    <property type="entry name" value="Acyl_transf_1"/>
    <property type="match status" value="1"/>
</dbReference>
<dbReference type="CDD" id="cd08952">
    <property type="entry name" value="KR_1_SDR_x"/>
    <property type="match status" value="1"/>
</dbReference>
<dbReference type="InterPro" id="IPR057326">
    <property type="entry name" value="KR_dom"/>
</dbReference>
<dbReference type="InterPro" id="IPR003965">
    <property type="entry name" value="Fatty_acid_synthase"/>
</dbReference>
<feature type="compositionally biased region" description="Low complexity" evidence="7">
    <location>
        <begin position="1509"/>
        <end position="1531"/>
    </location>
</feature>
<dbReference type="InterPro" id="IPR025110">
    <property type="entry name" value="AMP-bd_C"/>
</dbReference>
<dbReference type="PROSITE" id="PS52004">
    <property type="entry name" value="KS3_2"/>
    <property type="match status" value="1"/>
</dbReference>
<dbReference type="SUPFAM" id="SSF53901">
    <property type="entry name" value="Thiolase-like"/>
    <property type="match status" value="1"/>
</dbReference>
<proteinExistence type="predicted"/>
<dbReference type="InterPro" id="IPR000873">
    <property type="entry name" value="AMP-dep_synth/lig_dom"/>
</dbReference>
<dbReference type="InterPro" id="IPR020845">
    <property type="entry name" value="AMP-binding_CS"/>
</dbReference>
<evidence type="ECO:0000256" key="2">
    <source>
        <dbReference type="ARBA" id="ARBA00022553"/>
    </source>
</evidence>
<dbReference type="Pfam" id="PF08659">
    <property type="entry name" value="KR"/>
    <property type="match status" value="2"/>
</dbReference>
<dbReference type="CDD" id="cd00833">
    <property type="entry name" value="PKS"/>
    <property type="match status" value="1"/>
</dbReference>
<dbReference type="InterPro" id="IPR036291">
    <property type="entry name" value="NAD(P)-bd_dom_sf"/>
</dbReference>
<dbReference type="InterPro" id="IPR041618">
    <property type="entry name" value="PKS_DE"/>
</dbReference>
<keyword evidence="1" id="KW-0596">Phosphopantetheine</keyword>
<evidence type="ECO:0000256" key="1">
    <source>
        <dbReference type="ARBA" id="ARBA00022450"/>
    </source>
</evidence>
<evidence type="ECO:0000313" key="11">
    <source>
        <dbReference type="Proteomes" id="UP000272474"/>
    </source>
</evidence>
<dbReference type="GO" id="GO:0033068">
    <property type="term" value="P:macrolide biosynthetic process"/>
    <property type="evidence" value="ECO:0007669"/>
    <property type="project" value="UniProtKB-ARBA"/>
</dbReference>
<gene>
    <name evidence="10" type="ORF">D7294_15635</name>
</gene>
<dbReference type="FunFam" id="3.40.47.10:FF:000019">
    <property type="entry name" value="Polyketide synthase type I"/>
    <property type="match status" value="1"/>
</dbReference>
<keyword evidence="2" id="KW-0597">Phosphoprotein</keyword>
<dbReference type="SUPFAM" id="SSF56801">
    <property type="entry name" value="Acetyl-CoA synthetase-like"/>
    <property type="match status" value="1"/>
</dbReference>
<reference evidence="10 11" key="1">
    <citation type="journal article" date="2014" name="Int. J. Syst. Evol. Microbiol.">
        <title>Streptomyces hoynatensis sp. nov., isolated from deep marine sediment.</title>
        <authorList>
            <person name="Veyisoglu A."/>
            <person name="Sahin N."/>
        </authorList>
    </citation>
    <scope>NUCLEOTIDE SEQUENCE [LARGE SCALE GENOMIC DNA]</scope>
    <source>
        <strain evidence="10 11">KCTC 29097</strain>
    </source>
</reference>
<dbReference type="Gene3D" id="1.10.1200.10">
    <property type="entry name" value="ACP-like"/>
    <property type="match status" value="2"/>
</dbReference>
<dbReference type="PROSITE" id="PS00455">
    <property type="entry name" value="AMP_BINDING"/>
    <property type="match status" value="1"/>
</dbReference>
<name>A0A3A9YYT0_9ACTN</name>
<dbReference type="SMART" id="SM01294">
    <property type="entry name" value="PKS_PP_betabranch"/>
    <property type="match status" value="1"/>
</dbReference>
<dbReference type="Gene3D" id="3.40.50.720">
    <property type="entry name" value="NAD(P)-binding Rossmann-like Domain"/>
    <property type="match status" value="2"/>
</dbReference>
<evidence type="ECO:0000256" key="6">
    <source>
        <dbReference type="ARBA" id="ARBA00023315"/>
    </source>
</evidence>
<dbReference type="InterPro" id="IPR032821">
    <property type="entry name" value="PKS_assoc"/>
</dbReference>
<dbReference type="InterPro" id="IPR045851">
    <property type="entry name" value="AMP-bd_C_sf"/>
</dbReference>
<dbReference type="Pfam" id="PF00109">
    <property type="entry name" value="ketoacyl-synt"/>
    <property type="match status" value="1"/>
</dbReference>
<dbReference type="Gene3D" id="6.10.140.1830">
    <property type="match status" value="1"/>
</dbReference>
<dbReference type="GO" id="GO:0004312">
    <property type="term" value="F:fatty acid synthase activity"/>
    <property type="evidence" value="ECO:0007669"/>
    <property type="project" value="InterPro"/>
</dbReference>
<dbReference type="InterPro" id="IPR001227">
    <property type="entry name" value="Ac_transferase_dom_sf"/>
</dbReference>
<feature type="domain" description="Carrier" evidence="8">
    <location>
        <begin position="2533"/>
        <end position="2611"/>
    </location>
</feature>
<keyword evidence="3" id="KW-0808">Transferase</keyword>
<accession>A0A3A9YYT0</accession>
<dbReference type="SUPFAM" id="SSF51735">
    <property type="entry name" value="NAD(P)-binding Rossmann-fold domains"/>
    <property type="match status" value="4"/>
</dbReference>
<sequence length="2693" mass="279328">MLRTELIRPLPELLRDHAERLAGKIAFRDRQRAVSYRELAERTGRLAGHLADLGLQPADRAMIYLGNCVEVIESYLAVARASGVGVPLNPHSADAELEYALDDSGARLVITDPAHLDQVLACLPTRDYLRVVVTGPAGNEAAAAAGVTRFEELMAAEPTAPPRDDQELDDVAWMLYTSGTTGKPKGVLSTNRSCLWSVSACYAPVLGLSEDDYVLWPLPLHHSLAHIFCVLGITAVGATASITDGLAPEEILRALGEEPVTFLTGVPALYHYLLEAARTAGVPADLRLRACLTSGTSCPAKLPAAFEETFGVPLLDGYGATEACGTFITNWPTGERVEGSCGLPVPGLSVRLVNPDTGEDVPLGEEGELWVRGPNLMAGYHNQPEDTARAMEHGWYHTGDLARSDSAGYLTITGRIKELIIRNGENVHPQEIEEAVRLAPGVADTAVVGRPHPVFGEVPVAFVIPGPGGFDPEEVFAICRERLANFKVPHELYEIDEIPRTPSGKITRHVLLERPARLRATGGDQHDALLRVDWLPLPSVRPGAAPAPGSCVLLGEGDPFGLAAPLAAAGLTVTGPGHAPQQPAPAGAADPAAPMDPAGLADLALWCCPTEAAPGAETPAVPAELAALVSAGEGAAPARRLAVLTRGALATGTEERPPDPAHAAAWAALTALQAAHPGRFLLVDLDGHPDSAAALPLALASEEPRLAVRGGIAFRPRLTRVSAGTAAEPAAALDPKGTVLLSGATGPTGAALARHLVATHGARHLLLLAPPGEADPTGATGRLAAELGRFGARATVADCDVTDRAALAALLGGLKRPLTAVLHAEAEPRPDREGQAAATFASVARGAAHLHELTAGADLAAFVLLGSVPGALGTPGHGEAAAAHAFLEALARHRRAQGLPALCVALGSWSPDAPELSTQESLAMFDVALGMDLAHAVVTRVNGSALHAQTTTGDVPAVLRGLVEVTGEAQDGARDAAALRERLAALPAPEREGHLLDLVREATAAVAGGARDAARDTRRSFKELGLTSVGAVRLRNRLAEATGLPLPATLAFDHPTPRALARHLLAELLGERPAAARRRPAAAADEPLAIVGMACRYPGGVDSPEDLWRLVAEGREALAPFPADRGWDLAALAAGGSATGHGGFLRDAAGFDAAFFGIAPREALAMDPQQRLFLETSWEAIERAGIVPADLRGSATGVFAGLMFHDYGTGNAKPGQGAELYGSVGTAGSVVSGRVAYSLGLEGPAVTVDTACSSSLVALHLAAQSLRRGECDLALAGGVAVMSTPQTFVEFTLQGGLAPDGRCKSFADAADGTGWSEGVGVLVLERLSDARRNGHQVLAVVRGSAINQDGASNGLTAPNGPSQQRVIRQALAGADLTPADVDAVEAHGTGTTLGDPIEAQALLATYGQDRPADRPLLLGSIKSNLGHTQAAAGVAGVIKMTMAMRHGLVPQTLHVDRPTSHVDWSAGAVALATEPTAWPEAGRPRRSAVSSFGISGTNAHVILEQAPEPVPEQAPADAAPGDPAADPAADPGAERATPALVPWPVSAASPAALDEQIARLREFAARPGAPAPAGIGHALVTTRSLFDHRAVLLATPDGVVEAARGQAAEPSLAFLFSGQGSQRLGMGRELHGRFPVFAEALDAVLAELDGHLAARPLPGPEATLREVMWGAPAADAPHPAETAGDAGRPAALDRTGWTQPALFAVEVALFRLAESFGLRPGYLAGHSIGEVAAAHVAGVLSLPDACALVAARARLMEALPEGGAMAAIQATEEEIAADLTEEVALAAVNGPGSVVLSGSAAAVEALAARYASLGRKTTRLTVSHAFHSPLMDPMLDEFRATVTGLSFAPPRIPVVSNLTGDVVSAEELATPEYWVRHVRGTVRFADGVAALARRGVSAFLELGPDGVLCGMAADSAPDALLVPVLRKDRPEELTALTALARLHVSGVPVDWRATHHGPAPRTVDLPTYAFQHQRFWPEAPAAPAGAATAVDAAFWDLVGSGDAAAVADRLDLDAETTTRMMPALTGWLDRRRSRATVDSWRYGESWTPLAPATGRPAAWLALAPATEGDPWTEAALAALGPDATVLRLDPETTGRAELAKRLATYADTPFAGVLSLLAAPTAPPTAPHTGPVPAALTRTLPLVQAHAEAGLAAPLWCVTRGAVAPGPGESVSRPEQTALWGLGRSAALELPRQWGGLIDLPEELTEPALDAFAAFLAETGQEDQVAVRATGLHARRLVPAPGTPAPPRPLRGTVLITGGTGGLGGHVARWAAAQGATHLLLTSRRGPDAPGADALRAELEALGARVTLAACDAADRERLTEVLAAVPDGEPLTAVVHAAGVDTGDGPLRDLDPARLGPLLRAKITAAWNLHELTAERELDAFVLFSSGAGSWGSGGRPGYAAGNAYLDGLARYRRGLGLPATSLAWGSWAEAGLGAADETTRERFRRQGVLPMAPDLAVRALQHALEEDLTLLTVTHTDWARFAPAFTAERPSPLLAGIPEARAALAPAEPAGEAGTAEPALARRLAGLSPEERDRAVLDLVRAEAATVLGHDHPGGILVDQVFRDQGFDSVTAVEMRERLRAATGLTMPAGLVFDYPTPRAVADHLLAALAQEAAPATGTALDELARLEAALDAPTADGTDRGQLERRLEQLLARLRRPAAPEAEHTSDEDIHTVPVDRLLSIIDDELFDHS</sequence>
<dbReference type="Pfam" id="PF16197">
    <property type="entry name" value="KAsynt_C_assoc"/>
    <property type="match status" value="1"/>
</dbReference>
<dbReference type="GO" id="GO:0004315">
    <property type="term" value="F:3-oxoacyl-[acyl-carrier-protein] synthase activity"/>
    <property type="evidence" value="ECO:0007669"/>
    <property type="project" value="InterPro"/>
</dbReference>
<dbReference type="Pfam" id="PF22953">
    <property type="entry name" value="SpnB_Rossmann"/>
    <property type="match status" value="1"/>
</dbReference>
<dbReference type="Pfam" id="PF13193">
    <property type="entry name" value="AMP-binding_C"/>
    <property type="match status" value="1"/>
</dbReference>
<protein>
    <submittedName>
        <fullName evidence="10">SDR family NAD(P)-dependent oxidoreductase</fullName>
    </submittedName>
</protein>
<dbReference type="GO" id="GO:0031177">
    <property type="term" value="F:phosphopantetheine binding"/>
    <property type="evidence" value="ECO:0007669"/>
    <property type="project" value="InterPro"/>
</dbReference>
<feature type="region of interest" description="Disordered" evidence="7">
    <location>
        <begin position="1509"/>
        <end position="1536"/>
    </location>
</feature>
<keyword evidence="6" id="KW-0012">Acyltransferase</keyword>
<dbReference type="Gene3D" id="3.40.50.12780">
    <property type="entry name" value="N-terminal domain of ligase-like"/>
    <property type="match status" value="1"/>
</dbReference>
<dbReference type="InterPro" id="IPR055123">
    <property type="entry name" value="SpnB-like_Rossmann"/>
</dbReference>
<dbReference type="Gene3D" id="3.40.47.10">
    <property type="match status" value="1"/>
</dbReference>